<dbReference type="InterPro" id="IPR021440">
    <property type="entry name" value="DUF3089"/>
</dbReference>
<organism evidence="2">
    <name type="scientific">uncultured organism</name>
    <dbReference type="NCBI Taxonomy" id="155900"/>
    <lineage>
        <taxon>unclassified sequences</taxon>
        <taxon>environmental samples</taxon>
    </lineage>
</organism>
<evidence type="ECO:0000313" key="2">
    <source>
        <dbReference type="EMBL" id="AKJ87240.1"/>
    </source>
</evidence>
<keyword evidence="1" id="KW-1133">Transmembrane helix</keyword>
<proteinExistence type="predicted"/>
<dbReference type="EMBL" id="KP347745">
    <property type="protein sequence ID" value="AKJ87240.1"/>
    <property type="molecule type" value="Genomic_DNA"/>
</dbReference>
<evidence type="ECO:0008006" key="3">
    <source>
        <dbReference type="Google" id="ProtNLM"/>
    </source>
</evidence>
<name>A0A0G3FL11_9ZZZZ</name>
<protein>
    <recommendedName>
        <fullName evidence="3">DUF3089 domain-containing protein</fullName>
    </recommendedName>
</protein>
<evidence type="ECO:0000256" key="1">
    <source>
        <dbReference type="SAM" id="Phobius"/>
    </source>
</evidence>
<accession>A0A0G3FL11</accession>
<dbReference type="SUPFAM" id="SSF53474">
    <property type="entry name" value="alpha/beta-Hydrolases"/>
    <property type="match status" value="1"/>
</dbReference>
<dbReference type="InterPro" id="IPR029058">
    <property type="entry name" value="AB_hydrolase_fold"/>
</dbReference>
<reference evidence="2" key="1">
    <citation type="submission" date="2014-12" db="EMBL/GenBank/DDBJ databases">
        <title>Investigation of esterase diversity in environmental metagenomes.</title>
        <authorList>
            <person name="Popovic A."/>
            <person name="Tchigvintsev A."/>
            <person name="Nocek B."/>
            <person name="Hajighasemi M."/>
            <person name="Brown G."/>
            <person name="Xu X."/>
            <person name="Li H."/>
            <person name="Glinos J."/>
            <person name="Yim V."/>
            <person name="Pelletier E."/>
            <person name="Chernikova T.N."/>
            <person name="Golyshina O.V."/>
            <person name="Tran H."/>
            <person name="Le Paslier D."/>
            <person name="Yakimov M.M."/>
            <person name="Savchenko A."/>
            <person name="Golyshin P.N."/>
            <person name="Yakunin A.F."/>
        </authorList>
    </citation>
    <scope>NUCLEOTIDE SEQUENCE</scope>
</reference>
<sequence>MAKHKTAPAAKFLLAIAAVIVLILIAGVLFTSNEGTMMKWAFVPSHEIATEEATEAPDYSSETAWAARPGMSTNALLLPEGIMQTMQVPEADVFYIHPTTYLSKERWNAPLDGDEAALGRRANFALKYQASAFGLAGQVYAPKYRQAAFGAFFDDSGQGVQALVKAHADVLAAFDHYMANDNDGRPFILAGHSQGALHALLLLAERIAINPDLKERMIAAYIIGWPVSLEGDLAPLGGIDACESPKDTGCVVSFQSFSKDGDPSGILEMFAKTPGLNGKPRAGTTMLCTNPLNWHVGAKAPKDANLGAVELVSGAEGIAAPTPGLTGARCGQRGILYLTEPPQGSWREFMMTGENYHAYDYNLFYMNIRANAANRAKTWLETHR</sequence>
<dbReference type="Gene3D" id="3.40.50.1820">
    <property type="entry name" value="alpha/beta hydrolase"/>
    <property type="match status" value="1"/>
</dbReference>
<dbReference type="Pfam" id="PF11288">
    <property type="entry name" value="DUF3089"/>
    <property type="match status" value="1"/>
</dbReference>
<keyword evidence="1" id="KW-0812">Transmembrane</keyword>
<feature type="transmembrane region" description="Helical" evidence="1">
    <location>
        <begin position="12"/>
        <end position="30"/>
    </location>
</feature>
<keyword evidence="1" id="KW-0472">Membrane</keyword>
<dbReference type="AlphaFoldDB" id="A0A0G3FL11"/>